<dbReference type="RefSeq" id="XP_002796260.1">
    <property type="nucleotide sequence ID" value="XM_002796214.1"/>
</dbReference>
<evidence type="ECO:0000313" key="2">
    <source>
        <dbReference type="Proteomes" id="UP000002059"/>
    </source>
</evidence>
<evidence type="ECO:0000313" key="1">
    <source>
        <dbReference type="EMBL" id="EEH39959.1"/>
    </source>
</evidence>
<dbReference type="HOGENOM" id="CLU_2184750_0_0_1"/>
<keyword evidence="2" id="KW-1185">Reference proteome</keyword>
<dbReference type="GeneID" id="9099405"/>
<sequence>MSPNRSLWGVKGSYMFLENCAMLPSCNKSPADWDSRNDNLSDNEDITTVPQMISISRLIKIKNSNGGFNTERIVDGKSGAPGSWSNSNDAFAVVPWAPNPSGPPEFELG</sequence>
<proteinExistence type="predicted"/>
<accession>C1GUF3</accession>
<protein>
    <submittedName>
        <fullName evidence="1">Uncharacterized protein</fullName>
    </submittedName>
</protein>
<dbReference type="KEGG" id="pbl:PAAG_02148"/>
<name>C1GUF3_PARBA</name>
<organism evidence="1 2">
    <name type="scientific">Paracoccidioides lutzii (strain ATCC MYA-826 / Pb01)</name>
    <name type="common">Paracoccidioides brasiliensis</name>
    <dbReference type="NCBI Taxonomy" id="502779"/>
    <lineage>
        <taxon>Eukaryota</taxon>
        <taxon>Fungi</taxon>
        <taxon>Dikarya</taxon>
        <taxon>Ascomycota</taxon>
        <taxon>Pezizomycotina</taxon>
        <taxon>Eurotiomycetes</taxon>
        <taxon>Eurotiomycetidae</taxon>
        <taxon>Onygenales</taxon>
        <taxon>Ajellomycetaceae</taxon>
        <taxon>Paracoccidioides</taxon>
    </lineage>
</organism>
<dbReference type="EMBL" id="KN293995">
    <property type="protein sequence ID" value="EEH39959.1"/>
    <property type="molecule type" value="Genomic_DNA"/>
</dbReference>
<reference evidence="1 2" key="1">
    <citation type="journal article" date="2011" name="PLoS Genet.">
        <title>Comparative genomic analysis of human fungal pathogens causing paracoccidioidomycosis.</title>
        <authorList>
            <person name="Desjardins C.A."/>
            <person name="Champion M.D."/>
            <person name="Holder J.W."/>
            <person name="Muszewska A."/>
            <person name="Goldberg J."/>
            <person name="Bailao A.M."/>
            <person name="Brigido M.M."/>
            <person name="Ferreira M.E."/>
            <person name="Garcia A.M."/>
            <person name="Grynberg M."/>
            <person name="Gujja S."/>
            <person name="Heiman D.I."/>
            <person name="Henn M.R."/>
            <person name="Kodira C.D."/>
            <person name="Leon-Narvaez H."/>
            <person name="Longo L.V."/>
            <person name="Ma L.J."/>
            <person name="Malavazi I."/>
            <person name="Matsuo A.L."/>
            <person name="Morais F.V."/>
            <person name="Pereira M."/>
            <person name="Rodriguez-Brito S."/>
            <person name="Sakthikumar S."/>
            <person name="Salem-Izacc S.M."/>
            <person name="Sykes S.M."/>
            <person name="Teixeira M.M."/>
            <person name="Vallejo M.C."/>
            <person name="Walter M.E."/>
            <person name="Yandava C."/>
            <person name="Young S."/>
            <person name="Zeng Q."/>
            <person name="Zucker J."/>
            <person name="Felipe M.S."/>
            <person name="Goldman G.H."/>
            <person name="Haas B.J."/>
            <person name="McEwen J.G."/>
            <person name="Nino-Vega G."/>
            <person name="Puccia R."/>
            <person name="San-Blas G."/>
            <person name="Soares C.M."/>
            <person name="Birren B.W."/>
            <person name="Cuomo C.A."/>
        </authorList>
    </citation>
    <scope>NUCLEOTIDE SEQUENCE [LARGE SCALE GENOMIC DNA]</scope>
    <source>
        <strain evidence="2">ATCC MYA-826 / Pb01</strain>
    </source>
</reference>
<dbReference type="Proteomes" id="UP000002059">
    <property type="component" value="Partially assembled WGS sequence"/>
</dbReference>
<gene>
    <name evidence="1" type="ORF">PAAG_02148</name>
</gene>
<dbReference type="AlphaFoldDB" id="C1GUF3"/>
<dbReference type="VEuPathDB" id="FungiDB:PAAG_02148"/>